<evidence type="ECO:0000313" key="2">
    <source>
        <dbReference type="EMBL" id="KRO73311.1"/>
    </source>
</evidence>
<reference evidence="2 3" key="1">
    <citation type="submission" date="2015-10" db="EMBL/GenBank/DDBJ databases">
        <title>Metagenome-Assembled Genomes uncover a global brackish microbiome.</title>
        <authorList>
            <person name="Hugerth L.W."/>
            <person name="Larsson J."/>
            <person name="Alneberg J."/>
            <person name="Lindh M.V."/>
            <person name="Legrand C."/>
            <person name="Pinhassi J."/>
            <person name="Andersson A.F."/>
        </authorList>
    </citation>
    <scope>NUCLEOTIDE SEQUENCE [LARGE SCALE GENOMIC DNA]</scope>
    <source>
        <strain evidence="2">BACL4 MAG-120507-bin80</strain>
    </source>
</reference>
<evidence type="ECO:0000256" key="1">
    <source>
        <dbReference type="SAM" id="SignalP"/>
    </source>
</evidence>
<dbReference type="PROSITE" id="PS51257">
    <property type="entry name" value="PROKAR_LIPOPROTEIN"/>
    <property type="match status" value="1"/>
</dbReference>
<protein>
    <recommendedName>
        <fullName evidence="4">Pilus assembly protein PilP</fullName>
    </recommendedName>
</protein>
<dbReference type="PIRSF" id="PIRSF016481">
    <property type="entry name" value="Pilus_assembly_PilP"/>
    <property type="match status" value="1"/>
</dbReference>
<dbReference type="EMBL" id="LIBB01000010">
    <property type="protein sequence ID" value="KRO73311.1"/>
    <property type="molecule type" value="Genomic_DNA"/>
</dbReference>
<dbReference type="InterPro" id="IPR007446">
    <property type="entry name" value="PilP"/>
</dbReference>
<comment type="caution">
    <text evidence="2">The sequence shown here is derived from an EMBL/GenBank/DDBJ whole genome shotgun (WGS) entry which is preliminary data.</text>
</comment>
<organism evidence="2 3">
    <name type="scientific">OM182 bacterium BACL3 MAG-120507-bin80</name>
    <dbReference type="NCBI Taxonomy" id="1655577"/>
    <lineage>
        <taxon>Bacteria</taxon>
        <taxon>Pseudomonadati</taxon>
        <taxon>Pseudomonadota</taxon>
        <taxon>Gammaproteobacteria</taxon>
        <taxon>OMG group</taxon>
        <taxon>OM182 clade</taxon>
    </lineage>
</organism>
<keyword evidence="1" id="KW-0732">Signal</keyword>
<dbReference type="Gene3D" id="2.30.30.830">
    <property type="match status" value="1"/>
</dbReference>
<dbReference type="Pfam" id="PF04351">
    <property type="entry name" value="PilP"/>
    <property type="match status" value="1"/>
</dbReference>
<accession>A0A0R2SEM0</accession>
<sequence length="188" mass="20773">MALSRQRLRSHWVLVLVAWVMSATSCTQPANSEELEVFIQTALGRKPVRLAMRPMVARVDRFVYSAAGLRSPFERPPALEAWAPSSEGVAPEFLRKKEALESSLLSDLSMVGFLSFDGQILGLVETLEGELFRVSRGSYLGLNYGRIWRVRHGGIDLVEIVPSGDGGWIERPQTLALRQHGEGGGVLQ</sequence>
<evidence type="ECO:0008006" key="4">
    <source>
        <dbReference type="Google" id="ProtNLM"/>
    </source>
</evidence>
<feature type="chain" id="PRO_5006586958" description="Pilus assembly protein PilP" evidence="1">
    <location>
        <begin position="26"/>
        <end position="188"/>
    </location>
</feature>
<dbReference type="Proteomes" id="UP000051934">
    <property type="component" value="Unassembled WGS sequence"/>
</dbReference>
<evidence type="ECO:0000313" key="3">
    <source>
        <dbReference type="Proteomes" id="UP000051934"/>
    </source>
</evidence>
<feature type="signal peptide" evidence="1">
    <location>
        <begin position="1"/>
        <end position="25"/>
    </location>
</feature>
<proteinExistence type="predicted"/>
<dbReference type="AlphaFoldDB" id="A0A0R2SEM0"/>
<name>A0A0R2SEM0_9GAMM</name>
<gene>
    <name evidence="2" type="ORF">ABR69_04430</name>
</gene>